<dbReference type="InterPro" id="IPR027417">
    <property type="entry name" value="P-loop_NTPase"/>
</dbReference>
<dbReference type="Proteomes" id="UP000011864">
    <property type="component" value="Chromosome"/>
</dbReference>
<dbReference type="eggNOG" id="COG1216">
    <property type="taxonomic scope" value="Bacteria"/>
</dbReference>
<dbReference type="OrthoDB" id="7855297at2"/>
<keyword evidence="2" id="KW-1185">Reference proteome</keyword>
<dbReference type="AlphaFoldDB" id="K6ZMN9"/>
<dbReference type="KEGG" id="gps:C427_2580"/>
<proteinExistence type="predicted"/>
<dbReference type="STRING" id="1129794.C427_2580"/>
<sequence>MNKLFIIGLPRTGTTSISVALLEHFRVSHTGYTKRAFELADVISDCPCFSDYQQLDELFPNSKFVYLQRHLEQWLPSIQMLLNKMLPSLNSHTYVNPILKRSFNQTFDFNSVESPLEESHLTMCYQRHEQGVIDYFNGQDCLLNIEINQPESLSQLLDFLNLAHSGEGHFPHLNIGKLVDNWKDIKHKHKINPNTAGREGRKFFNYCR</sequence>
<dbReference type="InterPro" id="IPR040632">
    <property type="entry name" value="Sulfotransfer_4"/>
</dbReference>
<protein>
    <recommendedName>
        <fullName evidence="3">Sulfotransferase family protein</fullName>
    </recommendedName>
</protein>
<organism evidence="1 2">
    <name type="scientific">Paraglaciecola psychrophila 170</name>
    <dbReference type="NCBI Taxonomy" id="1129794"/>
    <lineage>
        <taxon>Bacteria</taxon>
        <taxon>Pseudomonadati</taxon>
        <taxon>Pseudomonadota</taxon>
        <taxon>Gammaproteobacteria</taxon>
        <taxon>Alteromonadales</taxon>
        <taxon>Alteromonadaceae</taxon>
        <taxon>Paraglaciecola</taxon>
    </lineage>
</organism>
<reference evidence="1 2" key="1">
    <citation type="journal article" date="2013" name="Genome Announc.">
        <title>Complete Genome Sequence of Glaciecola psychrophila Strain 170T.</title>
        <authorList>
            <person name="Yin J."/>
            <person name="Chen J."/>
            <person name="Liu G."/>
            <person name="Yu Y."/>
            <person name="Song L."/>
            <person name="Wang X."/>
            <person name="Qu X."/>
        </authorList>
    </citation>
    <scope>NUCLEOTIDE SEQUENCE [LARGE SCALE GENOMIC DNA]</scope>
    <source>
        <strain evidence="1 2">170</strain>
    </source>
</reference>
<dbReference type="PANTHER" id="PTHR36978:SF4">
    <property type="entry name" value="P-LOOP CONTAINING NUCLEOSIDE TRIPHOSPHATE HYDROLASE PROTEIN"/>
    <property type="match status" value="1"/>
</dbReference>
<dbReference type="HOGENOM" id="CLU_084474_0_0_6"/>
<dbReference type="PANTHER" id="PTHR36978">
    <property type="entry name" value="P-LOOP CONTAINING NUCLEOTIDE TRIPHOSPHATE HYDROLASE"/>
    <property type="match status" value="1"/>
</dbReference>
<evidence type="ECO:0000313" key="2">
    <source>
        <dbReference type="Proteomes" id="UP000011864"/>
    </source>
</evidence>
<evidence type="ECO:0000313" key="1">
    <source>
        <dbReference type="EMBL" id="AGH44689.1"/>
    </source>
</evidence>
<dbReference type="PATRIC" id="fig|1129794.4.peg.2559"/>
<dbReference type="SUPFAM" id="SSF52540">
    <property type="entry name" value="P-loop containing nucleoside triphosphate hydrolases"/>
    <property type="match status" value="1"/>
</dbReference>
<dbReference type="Pfam" id="PF17784">
    <property type="entry name" value="Sulfotransfer_4"/>
    <property type="match status" value="1"/>
</dbReference>
<evidence type="ECO:0008006" key="3">
    <source>
        <dbReference type="Google" id="ProtNLM"/>
    </source>
</evidence>
<dbReference type="EMBL" id="CP003837">
    <property type="protein sequence ID" value="AGH44689.1"/>
    <property type="molecule type" value="Genomic_DNA"/>
</dbReference>
<dbReference type="RefSeq" id="WP_007637324.1">
    <property type="nucleotide sequence ID" value="NC_020514.1"/>
</dbReference>
<dbReference type="Gene3D" id="3.40.50.300">
    <property type="entry name" value="P-loop containing nucleotide triphosphate hydrolases"/>
    <property type="match status" value="1"/>
</dbReference>
<gene>
    <name evidence="1" type="ORF">C427_2580</name>
</gene>
<accession>K6ZMN9</accession>
<name>K6ZMN9_9ALTE</name>